<keyword evidence="2" id="KW-1185">Reference proteome</keyword>
<sequence length="59" mass="6957">MEKADALQVRFEREREGRVPFEMTLQCTLCSAGTITAWYREPLYGWMRCNTPGCLKQHF</sequence>
<dbReference type="AlphaFoldDB" id="A0A7W6MLU7"/>
<proteinExistence type="predicted"/>
<accession>A0A7W6MLU7</accession>
<dbReference type="Proteomes" id="UP000542776">
    <property type="component" value="Unassembled WGS sequence"/>
</dbReference>
<comment type="caution">
    <text evidence="1">The sequence shown here is derived from an EMBL/GenBank/DDBJ whole genome shotgun (WGS) entry which is preliminary data.</text>
</comment>
<gene>
    <name evidence="1" type="ORF">GGR04_004043</name>
</gene>
<name>A0A7W6MLU7_9HYPH</name>
<protein>
    <submittedName>
        <fullName evidence="1">Uncharacterized protein</fullName>
    </submittedName>
</protein>
<evidence type="ECO:0000313" key="1">
    <source>
        <dbReference type="EMBL" id="MBB4000167.1"/>
    </source>
</evidence>
<reference evidence="1 2" key="1">
    <citation type="submission" date="2020-08" db="EMBL/GenBank/DDBJ databases">
        <title>Genomic Encyclopedia of Type Strains, Phase IV (KMG-IV): sequencing the most valuable type-strain genomes for metagenomic binning, comparative biology and taxonomic classification.</title>
        <authorList>
            <person name="Goeker M."/>
        </authorList>
    </citation>
    <scope>NUCLEOTIDE SEQUENCE [LARGE SCALE GENOMIC DNA]</scope>
    <source>
        <strain evidence="1 2">DSM 102238</strain>
    </source>
</reference>
<evidence type="ECO:0000313" key="2">
    <source>
        <dbReference type="Proteomes" id="UP000542776"/>
    </source>
</evidence>
<dbReference type="EMBL" id="JACIEK010000015">
    <property type="protein sequence ID" value="MBB4000167.1"/>
    <property type="molecule type" value="Genomic_DNA"/>
</dbReference>
<organism evidence="1 2">
    <name type="scientific">Aureimonas pseudogalii</name>
    <dbReference type="NCBI Taxonomy" id="1744844"/>
    <lineage>
        <taxon>Bacteria</taxon>
        <taxon>Pseudomonadati</taxon>
        <taxon>Pseudomonadota</taxon>
        <taxon>Alphaproteobacteria</taxon>
        <taxon>Hyphomicrobiales</taxon>
        <taxon>Aurantimonadaceae</taxon>
        <taxon>Aureimonas</taxon>
    </lineage>
</organism>